<dbReference type="RefSeq" id="WP_194095013.1">
    <property type="nucleotide sequence ID" value="NZ_JADFTZ010000002.1"/>
</dbReference>
<evidence type="ECO:0000256" key="2">
    <source>
        <dbReference type="ARBA" id="ARBA00023136"/>
    </source>
</evidence>
<accession>A0ABR9WR50</accession>
<evidence type="ECO:0000256" key="1">
    <source>
        <dbReference type="ARBA" id="ARBA00004442"/>
    </source>
</evidence>
<dbReference type="PRINTS" id="PR01021">
    <property type="entry name" value="OMPADOMAIN"/>
</dbReference>
<dbReference type="InterPro" id="IPR011042">
    <property type="entry name" value="6-blade_b-propeller_TolB-like"/>
</dbReference>
<evidence type="ECO:0000313" key="6">
    <source>
        <dbReference type="EMBL" id="MBE9576403.1"/>
    </source>
</evidence>
<evidence type="ECO:0000256" key="4">
    <source>
        <dbReference type="PROSITE-ProRule" id="PRU00473"/>
    </source>
</evidence>
<reference evidence="6 7" key="1">
    <citation type="submission" date="2020-10" db="EMBL/GenBank/DDBJ databases">
        <title>The genome sequence of Flavobacterium aquaticum 1Y8A.</title>
        <authorList>
            <person name="Liu Y."/>
        </authorList>
    </citation>
    <scope>NUCLEOTIDE SEQUENCE [LARGE SCALE GENOMIC DNA]</scope>
    <source>
        <strain evidence="6 7">1Y8A</strain>
    </source>
</reference>
<dbReference type="PROSITE" id="PS51123">
    <property type="entry name" value="OMPA_2"/>
    <property type="match status" value="1"/>
</dbReference>
<dbReference type="SUPFAM" id="SSF103088">
    <property type="entry name" value="OmpA-like"/>
    <property type="match status" value="1"/>
</dbReference>
<dbReference type="CDD" id="cd07185">
    <property type="entry name" value="OmpA_C-like"/>
    <property type="match status" value="1"/>
</dbReference>
<organism evidence="6 7">
    <name type="scientific">Flavobacterium proteolyticum</name>
    <dbReference type="NCBI Taxonomy" id="2911683"/>
    <lineage>
        <taxon>Bacteria</taxon>
        <taxon>Pseudomonadati</taxon>
        <taxon>Bacteroidota</taxon>
        <taxon>Flavobacteriia</taxon>
        <taxon>Flavobacteriales</taxon>
        <taxon>Flavobacteriaceae</taxon>
        <taxon>Flavobacterium</taxon>
    </lineage>
</organism>
<dbReference type="PANTHER" id="PTHR30329:SF21">
    <property type="entry name" value="LIPOPROTEIN YIAD-RELATED"/>
    <property type="match status" value="1"/>
</dbReference>
<evidence type="ECO:0000256" key="3">
    <source>
        <dbReference type="ARBA" id="ARBA00023237"/>
    </source>
</evidence>
<dbReference type="Gene3D" id="2.120.10.30">
    <property type="entry name" value="TolB, C-terminal domain"/>
    <property type="match status" value="1"/>
</dbReference>
<dbReference type="InterPro" id="IPR006665">
    <property type="entry name" value="OmpA-like"/>
</dbReference>
<keyword evidence="7" id="KW-1185">Reference proteome</keyword>
<proteinExistence type="predicted"/>
<dbReference type="Gene3D" id="2.60.40.1120">
    <property type="entry name" value="Carboxypeptidase-like, regulatory domain"/>
    <property type="match status" value="1"/>
</dbReference>
<comment type="subcellular location">
    <subcellularLocation>
        <location evidence="1">Cell outer membrane</location>
    </subcellularLocation>
</comment>
<feature type="domain" description="OmpA-like" evidence="5">
    <location>
        <begin position="521"/>
        <end position="642"/>
    </location>
</feature>
<dbReference type="InterPro" id="IPR050330">
    <property type="entry name" value="Bact_OuterMem_StrucFunc"/>
</dbReference>
<dbReference type="Pfam" id="PF00691">
    <property type="entry name" value="OmpA"/>
    <property type="match status" value="1"/>
</dbReference>
<name>A0ABR9WR50_9FLAO</name>
<protein>
    <submittedName>
        <fullName evidence="6">OmpA family protein</fullName>
    </submittedName>
</protein>
<dbReference type="EMBL" id="JADFTZ010000002">
    <property type="protein sequence ID" value="MBE9576403.1"/>
    <property type="molecule type" value="Genomic_DNA"/>
</dbReference>
<keyword evidence="2 4" id="KW-0472">Membrane</keyword>
<dbReference type="Proteomes" id="UP000656274">
    <property type="component" value="Unassembled WGS sequence"/>
</dbReference>
<dbReference type="InterPro" id="IPR036737">
    <property type="entry name" value="OmpA-like_sf"/>
</dbReference>
<dbReference type="PANTHER" id="PTHR30329">
    <property type="entry name" value="STATOR ELEMENT OF FLAGELLAR MOTOR COMPLEX"/>
    <property type="match status" value="1"/>
</dbReference>
<dbReference type="SUPFAM" id="SSF82171">
    <property type="entry name" value="DPP6 N-terminal domain-like"/>
    <property type="match status" value="1"/>
</dbReference>
<evidence type="ECO:0000259" key="5">
    <source>
        <dbReference type="PROSITE" id="PS51123"/>
    </source>
</evidence>
<comment type="caution">
    <text evidence="6">The sequence shown here is derived from an EMBL/GenBank/DDBJ whole genome shotgun (WGS) entry which is preliminary data.</text>
</comment>
<gene>
    <name evidence="6" type="ORF">IM755_06730</name>
</gene>
<keyword evidence="3" id="KW-0998">Cell outer membrane</keyword>
<dbReference type="Gene3D" id="3.30.1330.60">
    <property type="entry name" value="OmpA-like domain"/>
    <property type="match status" value="1"/>
</dbReference>
<sequence>MKSSYTIFMLMLFFIGFSQEKKIKEANAAFEKLGYMNAVSIYIEVDKNGYGSPDIYKKIADSYYFNANYSEANVWYEKLIKSTEDIDYEYYYRYSQTLKTIPDLEKSNYYHALFSRMKKADSRAQQFEAQSNYLSQIKTDSKRYTISNLEINSAFSDYGVFESKDGIIFTSARASKESKLDSWTKQPFSALYSSKVNASNQFENSESFLKNTIFNSNESTAVLTKDGLTLYFTRNNFKKNKQKKNNKDEVSLKIYSARLKNGQWTDVVELAFNSDNYNCAHPTLSPDEKTLYFSSNMPGTLGQSDLYRVAILADGKFDAPENLGATINTEGRETFPFLSSNGELYFASDGHLGLGGLDVFVSKMNEDRSFSKPVNLGNPINTAYDDFAYVINSETQIGYLSSNRPEGKGSDDVYKFIENTTIYSVEAQVFTGKLQDALFGTPISNATVSLFDDSRKIVDKTTTNANGEFILNNNYTTLGWYLRYEHDAYETKEDYIKSQLISNKNTSIVLLPKEIQLKQGVDLAKFFSIQNIHFDLDDSKINAKAEKQIAILLHVLQQYPELKLEIKSHTDSRASADYNLELSNKRALATLNWLVAKGIHVSRITSKGLGEKEPINRCVDGVTCSEEEHQMNRRSEFIVTGY</sequence>
<evidence type="ECO:0000313" key="7">
    <source>
        <dbReference type="Proteomes" id="UP000656274"/>
    </source>
</evidence>
<dbReference type="Pfam" id="PF07676">
    <property type="entry name" value="PD40"/>
    <property type="match status" value="2"/>
</dbReference>
<dbReference type="SUPFAM" id="SSF49478">
    <property type="entry name" value="Cna protein B-type domain"/>
    <property type="match status" value="1"/>
</dbReference>
<dbReference type="InterPro" id="IPR006664">
    <property type="entry name" value="OMP_bac"/>
</dbReference>
<dbReference type="InterPro" id="IPR011659">
    <property type="entry name" value="WD40"/>
</dbReference>